<dbReference type="Proteomes" id="UP000242367">
    <property type="component" value="Unassembled WGS sequence"/>
</dbReference>
<gene>
    <name evidence="3" type="ORF">BTM25_12480</name>
</gene>
<keyword evidence="2" id="KW-0472">Membrane</keyword>
<protein>
    <submittedName>
        <fullName evidence="3">Uncharacterized protein</fullName>
    </submittedName>
</protein>
<keyword evidence="4" id="KW-1185">Reference proteome</keyword>
<accession>A0A2P4UP56</accession>
<dbReference type="EMBL" id="MTBP01000001">
    <property type="protein sequence ID" value="POM26840.1"/>
    <property type="molecule type" value="Genomic_DNA"/>
</dbReference>
<evidence type="ECO:0000313" key="3">
    <source>
        <dbReference type="EMBL" id="POM26840.1"/>
    </source>
</evidence>
<name>A0A2P4UP56_9ACTN</name>
<keyword evidence="2" id="KW-1133">Transmembrane helix</keyword>
<keyword evidence="2" id="KW-0812">Transmembrane</keyword>
<organism evidence="3 4">
    <name type="scientific">Actinomadura rubteroloni</name>
    <dbReference type="NCBI Taxonomy" id="1926885"/>
    <lineage>
        <taxon>Bacteria</taxon>
        <taxon>Bacillati</taxon>
        <taxon>Actinomycetota</taxon>
        <taxon>Actinomycetes</taxon>
        <taxon>Streptosporangiales</taxon>
        <taxon>Thermomonosporaceae</taxon>
        <taxon>Actinomadura</taxon>
    </lineage>
</organism>
<evidence type="ECO:0000256" key="2">
    <source>
        <dbReference type="SAM" id="Phobius"/>
    </source>
</evidence>
<feature type="compositionally biased region" description="Pro residues" evidence="1">
    <location>
        <begin position="74"/>
        <end position="84"/>
    </location>
</feature>
<proteinExistence type="predicted"/>
<feature type="transmembrane region" description="Helical" evidence="2">
    <location>
        <begin position="7"/>
        <end position="28"/>
    </location>
</feature>
<comment type="caution">
    <text evidence="3">The sequence shown here is derived from an EMBL/GenBank/DDBJ whole genome shotgun (WGS) entry which is preliminary data.</text>
</comment>
<dbReference type="RefSeq" id="WP_168212017.1">
    <property type="nucleotide sequence ID" value="NZ_MTBP01000001.1"/>
</dbReference>
<feature type="transmembrane region" description="Helical" evidence="2">
    <location>
        <begin position="48"/>
        <end position="67"/>
    </location>
</feature>
<dbReference type="AlphaFoldDB" id="A0A2P4UP56"/>
<feature type="compositionally biased region" description="Low complexity" evidence="1">
    <location>
        <begin position="85"/>
        <end position="94"/>
    </location>
</feature>
<evidence type="ECO:0000313" key="4">
    <source>
        <dbReference type="Proteomes" id="UP000242367"/>
    </source>
</evidence>
<feature type="region of interest" description="Disordered" evidence="1">
    <location>
        <begin position="71"/>
        <end position="94"/>
    </location>
</feature>
<sequence>MQSSRAGFSLMTILGVLCIVGGPALEFLNLVTVGDDERDAKTIPEIRALALMTVIAGVGFLVGAVAMKLGSAPAPRPAAPPFVPPQQQGYGQPQ</sequence>
<reference evidence="3 4" key="1">
    <citation type="journal article" date="2017" name="Chemistry">
        <title>Isolation, Biosynthesis and Chemical Modifications of Rubterolones A-F: Rare Tropolone Alkaloids from Actinomadura sp. 5-2.</title>
        <authorList>
            <person name="Guo H."/>
            <person name="Benndorf R."/>
            <person name="Leichnitz D."/>
            <person name="Klassen J.L."/>
            <person name="Vollmers J."/>
            <person name="Gorls H."/>
            <person name="Steinacker M."/>
            <person name="Weigel C."/>
            <person name="Dahse H.M."/>
            <person name="Kaster A.K."/>
            <person name="de Beer Z.W."/>
            <person name="Poulsen M."/>
            <person name="Beemelmanns C."/>
        </authorList>
    </citation>
    <scope>NUCLEOTIDE SEQUENCE [LARGE SCALE GENOMIC DNA]</scope>
    <source>
        <strain evidence="3 4">5-2</strain>
    </source>
</reference>
<evidence type="ECO:0000256" key="1">
    <source>
        <dbReference type="SAM" id="MobiDB-lite"/>
    </source>
</evidence>